<dbReference type="RefSeq" id="WP_201676494.1">
    <property type="nucleotide sequence ID" value="NZ_JAEQNE010000006.1"/>
</dbReference>
<comment type="caution">
    <text evidence="2">The sequence shown here is derived from an EMBL/GenBank/DDBJ whole genome shotgun (WGS) entry which is preliminary data.</text>
</comment>
<dbReference type="Pfam" id="PF10006">
    <property type="entry name" value="DUF2249"/>
    <property type="match status" value="1"/>
</dbReference>
<evidence type="ECO:0000259" key="1">
    <source>
        <dbReference type="Pfam" id="PF10006"/>
    </source>
</evidence>
<reference evidence="2 3" key="1">
    <citation type="journal article" date="2017" name="Int. J. Syst. Evol. Microbiol.">
        <title>Ramlibacter monticola sp. nov., isolated from forest soil.</title>
        <authorList>
            <person name="Chaudhary D.K."/>
            <person name="Kim J."/>
        </authorList>
    </citation>
    <scope>NUCLEOTIDE SEQUENCE [LARGE SCALE GENOMIC DNA]</scope>
    <source>
        <strain evidence="2 3">KACC 19175</strain>
    </source>
</reference>
<accession>A0A937CUZ6</accession>
<name>A0A937CUZ6_9BURK</name>
<sequence length="96" mass="10456">MSQTAVRIDVQSLPPHVRHSTIFATFGELATGQGLELVNNHDPRPLFFQFQNFVPGQFDWAYLEQGPQTWRVAIKRIKDGAAYDGGSSCCGGGCGG</sequence>
<keyword evidence="3" id="KW-1185">Reference proteome</keyword>
<dbReference type="Proteomes" id="UP000599109">
    <property type="component" value="Unassembled WGS sequence"/>
</dbReference>
<evidence type="ECO:0000313" key="3">
    <source>
        <dbReference type="Proteomes" id="UP000599109"/>
    </source>
</evidence>
<proteinExistence type="predicted"/>
<dbReference type="InterPro" id="IPR018720">
    <property type="entry name" value="DUF2249"/>
</dbReference>
<evidence type="ECO:0000313" key="2">
    <source>
        <dbReference type="EMBL" id="MBL0393841.1"/>
    </source>
</evidence>
<dbReference type="AlphaFoldDB" id="A0A937CUZ6"/>
<gene>
    <name evidence="2" type="ORF">JJ685_22075</name>
</gene>
<protein>
    <submittedName>
        <fullName evidence="2">DUF2249 domain-containing protein</fullName>
    </submittedName>
</protein>
<feature type="domain" description="DUF2249" evidence="1">
    <location>
        <begin position="8"/>
        <end position="76"/>
    </location>
</feature>
<organism evidence="2 3">
    <name type="scientific">Ramlibacter monticola</name>
    <dbReference type="NCBI Taxonomy" id="1926872"/>
    <lineage>
        <taxon>Bacteria</taxon>
        <taxon>Pseudomonadati</taxon>
        <taxon>Pseudomonadota</taxon>
        <taxon>Betaproteobacteria</taxon>
        <taxon>Burkholderiales</taxon>
        <taxon>Comamonadaceae</taxon>
        <taxon>Ramlibacter</taxon>
    </lineage>
</organism>
<dbReference type="EMBL" id="JAEQNE010000006">
    <property type="protein sequence ID" value="MBL0393841.1"/>
    <property type="molecule type" value="Genomic_DNA"/>
</dbReference>